<reference evidence="1" key="1">
    <citation type="submission" date="2020-02" db="EMBL/GenBank/DDBJ databases">
        <authorList>
            <person name="Palmer J.M."/>
        </authorList>
    </citation>
    <scope>NUCLEOTIDE SEQUENCE</scope>
    <source>
        <strain evidence="1">EPUS1.4</strain>
        <tissue evidence="1">Thallus</tissue>
    </source>
</reference>
<sequence>MNYTSLITEPTISIVWADNTVGWKSEVSYDEGTPDEHSFLLHLSSNAGAFDKNECLETFDRIIDGCDGNDANNPMNWKFGGRNVRGEYTYEVHVKRDNRPWPPIKEPYGNCRGMYKFIYSDYKLHGAGWSTWDSGEQTIRPSIQGCLGWGISAWKFEYYDKPDKGGMEWGLSVNLPVFVRSRCFKNNKVAFASGGFTHGCGGNDG</sequence>
<protein>
    <submittedName>
        <fullName evidence="1">Uncharacterized protein</fullName>
    </submittedName>
</protein>
<dbReference type="OrthoDB" id="1896086at2759"/>
<accession>A0A8H7E7Y1</accession>
<keyword evidence="2" id="KW-1185">Reference proteome</keyword>
<dbReference type="Pfam" id="PF18647">
    <property type="entry name" value="Fungal_lectin_2"/>
    <property type="match status" value="1"/>
</dbReference>
<dbReference type="AlphaFoldDB" id="A0A8H7E7Y1"/>
<comment type="caution">
    <text evidence="1">The sequence shown here is derived from an EMBL/GenBank/DDBJ whole genome shotgun (WGS) entry which is preliminary data.</text>
</comment>
<evidence type="ECO:0000313" key="2">
    <source>
        <dbReference type="Proteomes" id="UP000606974"/>
    </source>
</evidence>
<name>A0A8H7E7Y1_9EURO</name>
<dbReference type="EMBL" id="JAACFV010000017">
    <property type="protein sequence ID" value="KAF7511750.1"/>
    <property type="molecule type" value="Genomic_DNA"/>
</dbReference>
<organism evidence="1 2">
    <name type="scientific">Endocarpon pusillum</name>
    <dbReference type="NCBI Taxonomy" id="364733"/>
    <lineage>
        <taxon>Eukaryota</taxon>
        <taxon>Fungi</taxon>
        <taxon>Dikarya</taxon>
        <taxon>Ascomycota</taxon>
        <taxon>Pezizomycotina</taxon>
        <taxon>Eurotiomycetes</taxon>
        <taxon>Chaetothyriomycetidae</taxon>
        <taxon>Verrucariales</taxon>
        <taxon>Verrucariaceae</taxon>
        <taxon>Endocarpon</taxon>
    </lineage>
</organism>
<proteinExistence type="predicted"/>
<gene>
    <name evidence="1" type="ORF">GJ744_003481</name>
</gene>
<dbReference type="Proteomes" id="UP000606974">
    <property type="component" value="Unassembled WGS sequence"/>
</dbReference>
<evidence type="ECO:0000313" key="1">
    <source>
        <dbReference type="EMBL" id="KAF7511750.1"/>
    </source>
</evidence>